<dbReference type="GO" id="GO:0009279">
    <property type="term" value="C:cell outer membrane"/>
    <property type="evidence" value="ECO:0007669"/>
    <property type="project" value="UniProtKB-SubCell"/>
</dbReference>
<dbReference type="Gene3D" id="3.30.1330.60">
    <property type="entry name" value="OmpA-like domain"/>
    <property type="match status" value="2"/>
</dbReference>
<dbReference type="PRINTS" id="PR01021">
    <property type="entry name" value="OMPADOMAIN"/>
</dbReference>
<dbReference type="CDD" id="cd07185">
    <property type="entry name" value="OmpA_C-like"/>
    <property type="match status" value="2"/>
</dbReference>
<dbReference type="InterPro" id="IPR050330">
    <property type="entry name" value="Bact_OuterMem_StrucFunc"/>
</dbReference>
<accession>A0A1H6WBM3</accession>
<evidence type="ECO:0000259" key="5">
    <source>
        <dbReference type="PROSITE" id="PS51123"/>
    </source>
</evidence>
<dbReference type="Pfam" id="PF00691">
    <property type="entry name" value="OmpA"/>
    <property type="match status" value="2"/>
</dbReference>
<dbReference type="PANTHER" id="PTHR30329:SF21">
    <property type="entry name" value="LIPOPROTEIN YIAD-RELATED"/>
    <property type="match status" value="1"/>
</dbReference>
<protein>
    <submittedName>
        <fullName evidence="6">Outer membrane protein OmpA</fullName>
    </submittedName>
</protein>
<feature type="domain" description="OmpA-like" evidence="5">
    <location>
        <begin position="521"/>
        <end position="643"/>
    </location>
</feature>
<feature type="domain" description="OmpA-like" evidence="5">
    <location>
        <begin position="664"/>
        <end position="785"/>
    </location>
</feature>
<name>A0A1H6WBM3_9BACT</name>
<dbReference type="InterPro" id="IPR006664">
    <property type="entry name" value="OMP_bac"/>
</dbReference>
<dbReference type="OrthoDB" id="9809364at2"/>
<comment type="subcellular location">
    <subcellularLocation>
        <location evidence="1">Cell outer membrane</location>
    </subcellularLocation>
</comment>
<evidence type="ECO:0000313" key="7">
    <source>
        <dbReference type="Proteomes" id="UP000199403"/>
    </source>
</evidence>
<dbReference type="EMBL" id="FNZH01000002">
    <property type="protein sequence ID" value="SEJ12604.1"/>
    <property type="molecule type" value="Genomic_DNA"/>
</dbReference>
<evidence type="ECO:0000256" key="1">
    <source>
        <dbReference type="ARBA" id="ARBA00004442"/>
    </source>
</evidence>
<evidence type="ECO:0000256" key="4">
    <source>
        <dbReference type="PROSITE-ProRule" id="PRU00473"/>
    </source>
</evidence>
<dbReference type="SUPFAM" id="SSF103088">
    <property type="entry name" value="OmpA-like"/>
    <property type="match status" value="2"/>
</dbReference>
<gene>
    <name evidence="6" type="ORF">SAMN05192553_102519</name>
</gene>
<sequence length="796" mass="88962">MVLIMKKIFTYLLLPIVLLSLLSIPPSLAQQGLLRYADRKATEENYFEAGKGYAEAFGKKPSYQAAKGAAIAYDKMRDYSRAYDWWKRAVAYPEALQQDRLAYIAAANQAGDMDAVFAALDSMGASKPEALRNLNLDSLKVWYDAAGNTRVKRVQSINSSSTDFGWVKSANGGTYFSSDRGEAGERKKSGLRIDKSYTYYSKTSDWTGRNFLNIYSVDEDGKVSLFEPPVPGVFHASDPYPLADRDLIFYTVTRDIRKSNDYEVQPEIYYSQLDASGNPVDFVGLPINAPLEYGLKSPFVDESQNRLYFSSNMSGGYGGYDLYYMELDEAFTFGQPVNLGPLINTAGNEIDPFMQNGSFYFASDGHIGLGGLDIFVSDRKGNEFLGVKNMGLPYNSPQDDFAFFETDDHAVVISSNRPGSTGLDDVFELETLDMDFVAQVLACDGTAVSGPLEVQLTEGSEKRTVAVEQDGTGLIRATISPDQNQEISIKKDGYFALEDKSLSSKGMSDGKLEKTYQLVKIPYRTAVYVDLVYYNLDQSEIREDAEAPLDRIAELLTSYSFLNIVVRSHTDARASDAYNEVLSEKRADAVRNYLSKYGIARSRIQAEWLGETELTSDCGEGVPCSEDNYQLDRRTELLLEAFPEVGKSYPVPPEMRGIDLCDVSTIQLPEALPTIYFGFDEATLSLQDKMALERVALMLRTMLNRRLAITGHTDSRGSAAYNEALSERRALVVKNYLEGKGIASERLVYEFFGKDKPINDCEEVPCTPEMHRLNRRTELSLPKSIPRLNKHWSQKE</sequence>
<evidence type="ECO:0000256" key="2">
    <source>
        <dbReference type="ARBA" id="ARBA00023136"/>
    </source>
</evidence>
<reference evidence="7" key="1">
    <citation type="submission" date="2016-10" db="EMBL/GenBank/DDBJ databases">
        <authorList>
            <person name="Varghese N."/>
            <person name="Submissions S."/>
        </authorList>
    </citation>
    <scope>NUCLEOTIDE SEQUENCE [LARGE SCALE GENOMIC DNA]</scope>
    <source>
        <strain evidence="7">IBRC-M 10761</strain>
    </source>
</reference>
<organism evidence="6 7">
    <name type="scientific">Cyclobacterium xiamenense</name>
    <dbReference type="NCBI Taxonomy" id="1297121"/>
    <lineage>
        <taxon>Bacteria</taxon>
        <taxon>Pseudomonadati</taxon>
        <taxon>Bacteroidota</taxon>
        <taxon>Cytophagia</taxon>
        <taxon>Cytophagales</taxon>
        <taxon>Cyclobacteriaceae</taxon>
        <taxon>Cyclobacterium</taxon>
    </lineage>
</organism>
<keyword evidence="3" id="KW-0998">Cell outer membrane</keyword>
<dbReference type="InterPro" id="IPR036737">
    <property type="entry name" value="OmpA-like_sf"/>
</dbReference>
<dbReference type="PANTHER" id="PTHR30329">
    <property type="entry name" value="STATOR ELEMENT OF FLAGELLAR MOTOR COMPLEX"/>
    <property type="match status" value="1"/>
</dbReference>
<dbReference type="AlphaFoldDB" id="A0A1H6WBM3"/>
<evidence type="ECO:0000256" key="3">
    <source>
        <dbReference type="ARBA" id="ARBA00023237"/>
    </source>
</evidence>
<keyword evidence="7" id="KW-1185">Reference proteome</keyword>
<dbReference type="InterPro" id="IPR006665">
    <property type="entry name" value="OmpA-like"/>
</dbReference>
<evidence type="ECO:0000313" key="6">
    <source>
        <dbReference type="EMBL" id="SEJ12604.1"/>
    </source>
</evidence>
<keyword evidence="2 4" id="KW-0472">Membrane</keyword>
<dbReference type="SUPFAM" id="SSF82171">
    <property type="entry name" value="DPP6 N-terminal domain-like"/>
    <property type="match status" value="1"/>
</dbReference>
<dbReference type="STRING" id="1416801.SAMN05192553_102519"/>
<dbReference type="PROSITE" id="PS51123">
    <property type="entry name" value="OMPA_2"/>
    <property type="match status" value="2"/>
</dbReference>
<dbReference type="Proteomes" id="UP000199403">
    <property type="component" value="Unassembled WGS sequence"/>
</dbReference>
<proteinExistence type="predicted"/>